<evidence type="ECO:0000313" key="2">
    <source>
        <dbReference type="Proteomes" id="UP000275846"/>
    </source>
</evidence>
<keyword evidence="2" id="KW-1185">Reference proteome</keyword>
<dbReference type="OrthoDB" id="6246804at2759"/>
<dbReference type="WBParaSite" id="SSLN_0000536701-mRNA-1">
    <property type="protein sequence ID" value="SSLN_0000536701-mRNA-1"/>
    <property type="gene ID" value="SSLN_0000536701"/>
</dbReference>
<organism evidence="3">
    <name type="scientific">Schistocephalus solidus</name>
    <name type="common">Tapeworm</name>
    <dbReference type="NCBI Taxonomy" id="70667"/>
    <lineage>
        <taxon>Eukaryota</taxon>
        <taxon>Metazoa</taxon>
        <taxon>Spiralia</taxon>
        <taxon>Lophotrochozoa</taxon>
        <taxon>Platyhelminthes</taxon>
        <taxon>Cestoda</taxon>
        <taxon>Eucestoda</taxon>
        <taxon>Diphyllobothriidea</taxon>
        <taxon>Diphyllobothriidae</taxon>
        <taxon>Schistocephalus</taxon>
    </lineage>
</organism>
<dbReference type="AlphaFoldDB" id="A0A183SLV6"/>
<dbReference type="Proteomes" id="UP000275846">
    <property type="component" value="Unassembled WGS sequence"/>
</dbReference>
<sequence length="192" mass="21841">MRGAETGNAHRSEHVLVHTRLKVQLASAPKMQRARRLNVPKFRQPSTTEALNTEIRSHFTARTDREGSDQWPSLKTFVYGAAEKILGFTQRRRCDWISRRTLQLSAQTARTRSHNDASFRQLRNMTTKSARDDRQKYWAGIATSMDQVSNVGDNRKLYQIIRQVSGKPSTLGDSVRDVNGSFIADNSAKVDH</sequence>
<reference evidence="1 2" key="2">
    <citation type="submission" date="2018-11" db="EMBL/GenBank/DDBJ databases">
        <authorList>
            <consortium name="Pathogen Informatics"/>
        </authorList>
    </citation>
    <scope>NUCLEOTIDE SEQUENCE [LARGE SCALE GENOMIC DNA]</scope>
    <source>
        <strain evidence="1 2">NST_G2</strain>
    </source>
</reference>
<protein>
    <submittedName>
        <fullName evidence="1 3">Uncharacterized protein</fullName>
    </submittedName>
</protein>
<evidence type="ECO:0000313" key="1">
    <source>
        <dbReference type="EMBL" id="VDL91589.1"/>
    </source>
</evidence>
<name>A0A183SLV6_SCHSO</name>
<reference evidence="3" key="1">
    <citation type="submission" date="2016-06" db="UniProtKB">
        <authorList>
            <consortium name="WormBaseParasite"/>
        </authorList>
    </citation>
    <scope>IDENTIFICATION</scope>
</reference>
<evidence type="ECO:0000313" key="3">
    <source>
        <dbReference type="WBParaSite" id="SSLN_0000536701-mRNA-1"/>
    </source>
</evidence>
<proteinExistence type="predicted"/>
<accession>A0A183SLV6</accession>
<gene>
    <name evidence="1" type="ORF">SSLN_LOCUS5204</name>
</gene>
<dbReference type="EMBL" id="UYSU01033158">
    <property type="protein sequence ID" value="VDL91589.1"/>
    <property type="molecule type" value="Genomic_DNA"/>
</dbReference>